<dbReference type="Pfam" id="PF10925">
    <property type="entry name" value="DUF2680"/>
    <property type="match status" value="1"/>
</dbReference>
<comment type="caution">
    <text evidence="1">The sequence shown here is derived from an EMBL/GenBank/DDBJ whole genome shotgun (WGS) entry which is preliminary data.</text>
</comment>
<dbReference type="Proteomes" id="UP000297975">
    <property type="component" value="Unassembled WGS sequence"/>
</dbReference>
<evidence type="ECO:0000313" key="1">
    <source>
        <dbReference type="EMBL" id="TFB21375.1"/>
    </source>
</evidence>
<name>A0A4Y8IMS3_9BACI</name>
<accession>A0A4Y8IMS3</accession>
<dbReference type="OrthoDB" id="2883543at2"/>
<gene>
    <name evidence="1" type="ORF">E3U55_08655</name>
</gene>
<keyword evidence="2" id="KW-1185">Reference proteome</keyword>
<proteinExistence type="predicted"/>
<dbReference type="AlphaFoldDB" id="A0A4Y8IMS3"/>
<protein>
    <submittedName>
        <fullName evidence="1">DUF2680 domain-containing protein</fullName>
    </submittedName>
</protein>
<evidence type="ECO:0000313" key="2">
    <source>
        <dbReference type="Proteomes" id="UP000297975"/>
    </source>
</evidence>
<organism evidence="1 2">
    <name type="scientific">Filobacillus milosensis</name>
    <dbReference type="NCBI Taxonomy" id="94137"/>
    <lineage>
        <taxon>Bacteria</taxon>
        <taxon>Bacillati</taxon>
        <taxon>Bacillota</taxon>
        <taxon>Bacilli</taxon>
        <taxon>Bacillales</taxon>
        <taxon>Bacillaceae</taxon>
        <taxon>Filobacillus</taxon>
    </lineage>
</organism>
<sequence>MTALQKEAFEHHKKIVNKYVKYGVYSEEKVPKYWATLKKCTRS</sequence>
<dbReference type="EMBL" id="SOPW01000008">
    <property type="protein sequence ID" value="TFB21375.1"/>
    <property type="molecule type" value="Genomic_DNA"/>
</dbReference>
<dbReference type="InterPro" id="IPR024485">
    <property type="entry name" value="DUF2680"/>
</dbReference>
<reference evidence="1 2" key="1">
    <citation type="submission" date="2019-03" db="EMBL/GenBank/DDBJ databases">
        <authorList>
            <person name="He R.-H."/>
        </authorList>
    </citation>
    <scope>NUCLEOTIDE SEQUENCE [LARGE SCALE GENOMIC DNA]</scope>
    <source>
        <strain evidence="2">SH 714</strain>
    </source>
</reference>